<feature type="region of interest" description="Disordered" evidence="1">
    <location>
        <begin position="343"/>
        <end position="449"/>
    </location>
</feature>
<dbReference type="PANTHER" id="PTHR43102:SF2">
    <property type="entry name" value="GAF DOMAIN-CONTAINING PROTEIN"/>
    <property type="match status" value="1"/>
</dbReference>
<dbReference type="Pfam" id="PF01590">
    <property type="entry name" value="GAF"/>
    <property type="match status" value="1"/>
</dbReference>
<dbReference type="SUPFAM" id="SSF55781">
    <property type="entry name" value="GAF domain-like"/>
    <property type="match status" value="1"/>
</dbReference>
<dbReference type="InterPro" id="IPR001932">
    <property type="entry name" value="PPM-type_phosphatase-like_dom"/>
</dbReference>
<reference evidence="5" key="1">
    <citation type="journal article" date="2019" name="Int. J. Syst. Evol. Microbiol.">
        <title>The Global Catalogue of Microorganisms (GCM) 10K type strain sequencing project: providing services to taxonomists for standard genome sequencing and annotation.</title>
        <authorList>
            <consortium name="The Broad Institute Genomics Platform"/>
            <consortium name="The Broad Institute Genome Sequencing Center for Infectious Disease"/>
            <person name="Wu L."/>
            <person name="Ma J."/>
        </authorList>
    </citation>
    <scope>NUCLEOTIDE SEQUENCE [LARGE SCALE GENOMIC DNA]</scope>
    <source>
        <strain evidence="5">JCM 31290</strain>
    </source>
</reference>
<dbReference type="SMART" id="SM00331">
    <property type="entry name" value="PP2C_SIG"/>
    <property type="match status" value="1"/>
</dbReference>
<accession>A0ABP8HKW9</accession>
<evidence type="ECO:0000259" key="2">
    <source>
        <dbReference type="SMART" id="SM00065"/>
    </source>
</evidence>
<feature type="domain" description="PPM-type phosphatase" evidence="3">
    <location>
        <begin position="228"/>
        <end position="427"/>
    </location>
</feature>
<evidence type="ECO:0000313" key="5">
    <source>
        <dbReference type="Proteomes" id="UP001501115"/>
    </source>
</evidence>
<dbReference type="PANTHER" id="PTHR43102">
    <property type="entry name" value="SLR1143 PROTEIN"/>
    <property type="match status" value="1"/>
</dbReference>
<sequence>MPEQASASEHGAADKRLHLVPDEVVEVGRMQAVRRYDILDTPPDGAFDRVAALAARLFDVPVATVTIVDEDRIWFKAAHGLDGVGEIGRDPGLCGSAVLRDDALVIPDTLLDDVACGNPLVTGPLGVRFYAAAPIITADGHKLGTVNILDTKPRSITSEQTATLTDLAAIVMDEMELRLSALRTVHQEQRSAEAERAAREQAERDKAAIASFASTLQRTLLPPALPTVPGLELACHYHTASVHDVGGDFYDVFPLPAGKWGLFLGDVCGKGAEAATITSLARYTLRASAQHTDDPVAVLEALNSALLADVWAGRRFCTAFFATLTPEAAGGFTVELATGGHPPAYHLSPAPPEAGPATHTRAEAVHPQGRHAHRGLPRRPLRLHHPPPRPRPGPAPLHRRPDRGTHQHRRHARRRGPDSLPHRSSRLVWGGAVDPGHRRFAGHPAPGRE</sequence>
<feature type="compositionally biased region" description="Basic residues" evidence="1">
    <location>
        <begin position="397"/>
        <end position="414"/>
    </location>
</feature>
<organism evidence="4 5">
    <name type="scientific">Streptomyces venetus</name>
    <dbReference type="NCBI Taxonomy" id="1701086"/>
    <lineage>
        <taxon>Bacteria</taxon>
        <taxon>Bacillati</taxon>
        <taxon>Actinomycetota</taxon>
        <taxon>Actinomycetes</taxon>
        <taxon>Kitasatosporales</taxon>
        <taxon>Streptomycetaceae</taxon>
        <taxon>Streptomyces</taxon>
    </lineage>
</organism>
<dbReference type="InterPro" id="IPR036457">
    <property type="entry name" value="PPM-type-like_dom_sf"/>
</dbReference>
<dbReference type="InterPro" id="IPR029016">
    <property type="entry name" value="GAF-like_dom_sf"/>
</dbReference>
<dbReference type="EMBL" id="BAABET010000019">
    <property type="protein sequence ID" value="GAA4340345.1"/>
    <property type="molecule type" value="Genomic_DNA"/>
</dbReference>
<dbReference type="Proteomes" id="UP001501115">
    <property type="component" value="Unassembled WGS sequence"/>
</dbReference>
<gene>
    <name evidence="4" type="ORF">GCM10023086_75830</name>
</gene>
<feature type="domain" description="GAF" evidence="2">
    <location>
        <begin position="42"/>
        <end position="187"/>
    </location>
</feature>
<name>A0ABP8HKW9_9ACTN</name>
<dbReference type="Gene3D" id="3.60.40.10">
    <property type="entry name" value="PPM-type phosphatase domain"/>
    <property type="match status" value="1"/>
</dbReference>
<dbReference type="Pfam" id="PF07228">
    <property type="entry name" value="SpoIIE"/>
    <property type="match status" value="1"/>
</dbReference>
<dbReference type="InterPro" id="IPR003018">
    <property type="entry name" value="GAF"/>
</dbReference>
<proteinExistence type="predicted"/>
<protein>
    <recommendedName>
        <fullName evidence="6">GAF domain-containing protein</fullName>
    </recommendedName>
</protein>
<dbReference type="SMART" id="SM00065">
    <property type="entry name" value="GAF"/>
    <property type="match status" value="1"/>
</dbReference>
<evidence type="ECO:0008006" key="6">
    <source>
        <dbReference type="Google" id="ProtNLM"/>
    </source>
</evidence>
<dbReference type="Gene3D" id="3.30.450.40">
    <property type="match status" value="1"/>
</dbReference>
<evidence type="ECO:0000259" key="3">
    <source>
        <dbReference type="SMART" id="SM00331"/>
    </source>
</evidence>
<feature type="compositionally biased region" description="Basic residues" evidence="1">
    <location>
        <begin position="368"/>
        <end position="388"/>
    </location>
</feature>
<keyword evidence="5" id="KW-1185">Reference proteome</keyword>
<evidence type="ECO:0000256" key="1">
    <source>
        <dbReference type="SAM" id="MobiDB-lite"/>
    </source>
</evidence>
<evidence type="ECO:0000313" key="4">
    <source>
        <dbReference type="EMBL" id="GAA4340345.1"/>
    </source>
</evidence>
<comment type="caution">
    <text evidence="4">The sequence shown here is derived from an EMBL/GenBank/DDBJ whole genome shotgun (WGS) entry which is preliminary data.</text>
</comment>